<dbReference type="InterPro" id="IPR001610">
    <property type="entry name" value="PAC"/>
</dbReference>
<dbReference type="RefSeq" id="WP_145098926.1">
    <property type="nucleotide sequence ID" value="NZ_CP036274.1"/>
</dbReference>
<dbReference type="InterPro" id="IPR036097">
    <property type="entry name" value="HisK_dim/P_sf"/>
</dbReference>
<dbReference type="GO" id="GO:0000155">
    <property type="term" value="F:phosphorelay sensor kinase activity"/>
    <property type="evidence" value="ECO:0007669"/>
    <property type="project" value="InterPro"/>
</dbReference>
<dbReference type="Gene3D" id="3.30.450.20">
    <property type="entry name" value="PAS domain"/>
    <property type="match status" value="4"/>
</dbReference>
<dbReference type="InterPro" id="IPR003594">
    <property type="entry name" value="HATPase_dom"/>
</dbReference>
<dbReference type="InterPro" id="IPR003018">
    <property type="entry name" value="GAF"/>
</dbReference>
<dbReference type="FunFam" id="3.30.450.20:FF:000099">
    <property type="entry name" value="Sensory box sensor histidine kinase"/>
    <property type="match status" value="1"/>
</dbReference>
<dbReference type="InterPro" id="IPR004358">
    <property type="entry name" value="Sig_transdc_His_kin-like_C"/>
</dbReference>
<dbReference type="PANTHER" id="PTHR43547:SF2">
    <property type="entry name" value="HYBRID SIGNAL TRANSDUCTION HISTIDINE KINASE C"/>
    <property type="match status" value="1"/>
</dbReference>
<dbReference type="Gene3D" id="3.40.50.2300">
    <property type="match status" value="1"/>
</dbReference>
<dbReference type="Pfam" id="PF02518">
    <property type="entry name" value="HATPase_c"/>
    <property type="match status" value="1"/>
</dbReference>
<dbReference type="EMBL" id="CP036274">
    <property type="protein sequence ID" value="QDU31571.1"/>
    <property type="molecule type" value="Genomic_DNA"/>
</dbReference>
<sequence length="1103" mass="122477">MHPDSAQVPRWPAVGTDQPTAVDHDQVLAEVFRRSPSFMAVLRGPDHVFELANDAYRSLVGQRQLIGRAVRDAFPELAGQGYFELLDRVYATGEVFSGTNLQAFLHQRDDAQPVEIRLDLVYQPLRDERGQVTGIFAHGVDLTQHHLAEQSRRQLVNEIAQQANVYETTLSSISDFAYTFNRAGRFLYANKPLADLLAMRPAEIVGKNFFDLNYPPELAAKLQQQIEQVFATGEGLADETAFTGAAGESGYFEYIFRPVFDLDGRVVVVAGSTRDITQRKLAEEPLRASEARFRAIFDQAAVGMVEFDTFGVVTRTNETFCRIVGRNTSEVVGVTSAHYSHPEDVRIGIEAIRQIAEKTAHRASFEKRYIRSDGTIVWARATLSPLFDASGQLLRLMGIVEDISEQKSAEDRLRFLMHLSDTVRPLINPDEIMATSAQLLGEFLDVDRCAYAEIEADQDAMLLAGNFTRGTKSLVGRMRFSDFGAEAIRLMQGNQPYVVYDIDSHVPTVDVAAYRAAEIQAVICIPLHKAGKFVAAMAVHQTQPRVWTNDEIQIVQAVATRCWESIERARVTRHYRDSEQRYRTFVDTVSSVVWLTDPDGNMVGENPSWCGFTGQSWEGCRGFGWLSAIHPDDQQRTSRIWREAIVTRQMYECEYRLRRHDGVYRYVIARGAPVLLADGTVKEWVGNCTDNHDQRMLVEQNQRLLESERAARSEAERTGRMKDEFLATLSHELRTPLSAILGWAQLLQHADIAGSEAKEGLATIERNARIQAQLIDDLLDMSRIISGKIRLDVQTVDLPTVITAAINTVRHSAEAKRIVVRTILDSHAGPIAGDPHRLQQIVWNLLSNSIKFTPAAGKIEVILRRVDSHVEISVADSGVGIQPEFVPHVFERFRQADASISRSFSGLGLGLAIVKQLVELHGGSIHVASEGEGRGSTFTVLLPVSLTLSRDVQPLQPADRARTPSAAVKSQAAWVQPNLQGVKVLLVDDERDARELARRILTDCQAEVLLAPSGEAALQLLGTATPDVIVSDIGMPELDGYELMRRVRAQGITMPAAALTAFARAEDRTQALLAGFQTHITKPVDPRELMATVATLVGRTGNK</sequence>
<dbReference type="InterPro" id="IPR013767">
    <property type="entry name" value="PAS_fold"/>
</dbReference>
<dbReference type="SMART" id="SM00086">
    <property type="entry name" value="PAC"/>
    <property type="match status" value="4"/>
</dbReference>
<evidence type="ECO:0000259" key="7">
    <source>
        <dbReference type="PROSITE" id="PS50109"/>
    </source>
</evidence>
<dbReference type="InterPro" id="IPR013655">
    <property type="entry name" value="PAS_fold_3"/>
</dbReference>
<dbReference type="InterPro" id="IPR029016">
    <property type="entry name" value="GAF-like_dom_sf"/>
</dbReference>
<dbReference type="InterPro" id="IPR013656">
    <property type="entry name" value="PAS_4"/>
</dbReference>
<evidence type="ECO:0000259" key="8">
    <source>
        <dbReference type="PROSITE" id="PS50110"/>
    </source>
</evidence>
<evidence type="ECO:0000259" key="10">
    <source>
        <dbReference type="PROSITE" id="PS50113"/>
    </source>
</evidence>
<dbReference type="PROSITE" id="PS50109">
    <property type="entry name" value="HIS_KIN"/>
    <property type="match status" value="1"/>
</dbReference>
<dbReference type="SUPFAM" id="SSF55781">
    <property type="entry name" value="GAF domain-like"/>
    <property type="match status" value="1"/>
</dbReference>
<dbReference type="Gene3D" id="3.30.565.10">
    <property type="entry name" value="Histidine kinase-like ATPase, C-terminal domain"/>
    <property type="match status" value="1"/>
</dbReference>
<dbReference type="CDD" id="cd00082">
    <property type="entry name" value="HisKA"/>
    <property type="match status" value="1"/>
</dbReference>
<dbReference type="Pfam" id="PF01590">
    <property type="entry name" value="GAF"/>
    <property type="match status" value="1"/>
</dbReference>
<feature type="domain" description="PAC" evidence="10">
    <location>
        <begin position="236"/>
        <end position="288"/>
    </location>
</feature>
<feature type="domain" description="Response regulatory" evidence="8">
    <location>
        <begin position="983"/>
        <end position="1097"/>
    </location>
</feature>
<protein>
    <recommendedName>
        <fullName evidence="2">histidine kinase</fullName>
        <ecNumber evidence="2">2.7.13.3</ecNumber>
    </recommendedName>
</protein>
<dbReference type="SMART" id="SM00448">
    <property type="entry name" value="REC"/>
    <property type="match status" value="1"/>
</dbReference>
<dbReference type="PROSITE" id="PS50113">
    <property type="entry name" value="PAC"/>
    <property type="match status" value="4"/>
</dbReference>
<accession>A0A517YMY4</accession>
<dbReference type="InterPro" id="IPR036890">
    <property type="entry name" value="HATPase_C_sf"/>
</dbReference>
<dbReference type="InterPro" id="IPR000700">
    <property type="entry name" value="PAS-assoc_C"/>
</dbReference>
<proteinExistence type="predicted"/>
<dbReference type="Gene3D" id="3.30.450.40">
    <property type="match status" value="1"/>
</dbReference>
<organism evidence="11 12">
    <name type="scientific">Anatilimnocola aggregata</name>
    <dbReference type="NCBI Taxonomy" id="2528021"/>
    <lineage>
        <taxon>Bacteria</taxon>
        <taxon>Pseudomonadati</taxon>
        <taxon>Planctomycetota</taxon>
        <taxon>Planctomycetia</taxon>
        <taxon>Pirellulales</taxon>
        <taxon>Pirellulaceae</taxon>
        <taxon>Anatilimnocola</taxon>
    </lineage>
</organism>
<dbReference type="FunFam" id="3.30.565.10:FF:000010">
    <property type="entry name" value="Sensor histidine kinase RcsC"/>
    <property type="match status" value="1"/>
</dbReference>
<feature type="domain" description="PAS" evidence="9">
    <location>
        <begin position="162"/>
        <end position="233"/>
    </location>
</feature>
<dbReference type="SMART" id="SM00387">
    <property type="entry name" value="HATPase_c"/>
    <property type="match status" value="1"/>
</dbReference>
<dbReference type="SUPFAM" id="SSF55874">
    <property type="entry name" value="ATPase domain of HSP90 chaperone/DNA topoisomerase II/histidine kinase"/>
    <property type="match status" value="1"/>
</dbReference>
<evidence type="ECO:0000256" key="4">
    <source>
        <dbReference type="ARBA" id="ARBA00022679"/>
    </source>
</evidence>
<dbReference type="Proteomes" id="UP000315017">
    <property type="component" value="Chromosome"/>
</dbReference>
<evidence type="ECO:0000256" key="6">
    <source>
        <dbReference type="PROSITE-ProRule" id="PRU00169"/>
    </source>
</evidence>
<dbReference type="SUPFAM" id="SSF52172">
    <property type="entry name" value="CheY-like"/>
    <property type="match status" value="1"/>
</dbReference>
<name>A0A517YMY4_9BACT</name>
<comment type="catalytic activity">
    <reaction evidence="1">
        <text>ATP + protein L-histidine = ADP + protein N-phospho-L-histidine.</text>
        <dbReference type="EC" id="2.7.13.3"/>
    </reaction>
</comment>
<evidence type="ECO:0000313" key="12">
    <source>
        <dbReference type="Proteomes" id="UP000315017"/>
    </source>
</evidence>
<feature type="domain" description="Histidine kinase" evidence="7">
    <location>
        <begin position="728"/>
        <end position="946"/>
    </location>
</feature>
<dbReference type="SMART" id="SM00065">
    <property type="entry name" value="GAF"/>
    <property type="match status" value="1"/>
</dbReference>
<dbReference type="EC" id="2.7.13.3" evidence="2"/>
<dbReference type="InterPro" id="IPR035965">
    <property type="entry name" value="PAS-like_dom_sf"/>
</dbReference>
<dbReference type="AlphaFoldDB" id="A0A517YMY4"/>
<dbReference type="InterPro" id="IPR005467">
    <property type="entry name" value="His_kinase_dom"/>
</dbReference>
<dbReference type="OrthoDB" id="3272385at2"/>
<dbReference type="InterPro" id="IPR011006">
    <property type="entry name" value="CheY-like_superfamily"/>
</dbReference>
<keyword evidence="3 6" id="KW-0597">Phosphoprotein</keyword>
<keyword evidence="4 11" id="KW-0808">Transferase</keyword>
<dbReference type="PROSITE" id="PS50112">
    <property type="entry name" value="PAS"/>
    <property type="match status" value="3"/>
</dbReference>
<dbReference type="InterPro" id="IPR003661">
    <property type="entry name" value="HisK_dim/P_dom"/>
</dbReference>
<reference evidence="11 12" key="1">
    <citation type="submission" date="2019-02" db="EMBL/GenBank/DDBJ databases">
        <title>Deep-cultivation of Planctomycetes and their phenomic and genomic characterization uncovers novel biology.</title>
        <authorList>
            <person name="Wiegand S."/>
            <person name="Jogler M."/>
            <person name="Boedeker C."/>
            <person name="Pinto D."/>
            <person name="Vollmers J."/>
            <person name="Rivas-Marin E."/>
            <person name="Kohn T."/>
            <person name="Peeters S.H."/>
            <person name="Heuer A."/>
            <person name="Rast P."/>
            <person name="Oberbeckmann S."/>
            <person name="Bunk B."/>
            <person name="Jeske O."/>
            <person name="Meyerdierks A."/>
            <person name="Storesund J.E."/>
            <person name="Kallscheuer N."/>
            <person name="Luecker S."/>
            <person name="Lage O.M."/>
            <person name="Pohl T."/>
            <person name="Merkel B.J."/>
            <person name="Hornburger P."/>
            <person name="Mueller R.-W."/>
            <person name="Bruemmer F."/>
            <person name="Labrenz M."/>
            <person name="Spormann A.M."/>
            <person name="Op den Camp H."/>
            <person name="Overmann J."/>
            <person name="Amann R."/>
            <person name="Jetten M.S.M."/>
            <person name="Mascher T."/>
            <person name="Medema M.H."/>
            <person name="Devos D.P."/>
            <person name="Kaster A.-K."/>
            <person name="Ovreas L."/>
            <person name="Rohde M."/>
            <person name="Galperin M.Y."/>
            <person name="Jogler C."/>
        </authorList>
    </citation>
    <scope>NUCLEOTIDE SEQUENCE [LARGE SCALE GENOMIC DNA]</scope>
    <source>
        <strain evidence="11 12">ETA_A8</strain>
    </source>
</reference>
<dbReference type="SUPFAM" id="SSF47384">
    <property type="entry name" value="Homodimeric domain of signal transducing histidine kinase"/>
    <property type="match status" value="1"/>
</dbReference>
<dbReference type="InterPro" id="IPR000014">
    <property type="entry name" value="PAS"/>
</dbReference>
<dbReference type="SUPFAM" id="SSF55785">
    <property type="entry name" value="PYP-like sensor domain (PAS domain)"/>
    <property type="match status" value="4"/>
</dbReference>
<evidence type="ECO:0000313" key="11">
    <source>
        <dbReference type="EMBL" id="QDU31571.1"/>
    </source>
</evidence>
<feature type="modified residue" description="4-aspartylphosphate" evidence="6">
    <location>
        <position position="1032"/>
    </location>
</feature>
<dbReference type="GO" id="GO:0006355">
    <property type="term" value="P:regulation of DNA-templated transcription"/>
    <property type="evidence" value="ECO:0007669"/>
    <property type="project" value="InterPro"/>
</dbReference>
<evidence type="ECO:0000256" key="5">
    <source>
        <dbReference type="ARBA" id="ARBA00022777"/>
    </source>
</evidence>
<dbReference type="SMART" id="SM00388">
    <property type="entry name" value="HisKA"/>
    <property type="match status" value="1"/>
</dbReference>
<dbReference type="Pfam" id="PF08447">
    <property type="entry name" value="PAS_3"/>
    <property type="match status" value="1"/>
</dbReference>
<feature type="domain" description="PAS" evidence="9">
    <location>
        <begin position="578"/>
        <end position="648"/>
    </location>
</feature>
<dbReference type="NCBIfam" id="TIGR00229">
    <property type="entry name" value="sensory_box"/>
    <property type="match status" value="3"/>
</dbReference>
<evidence type="ECO:0000259" key="9">
    <source>
        <dbReference type="PROSITE" id="PS50112"/>
    </source>
</evidence>
<dbReference type="Gene3D" id="1.10.287.130">
    <property type="match status" value="1"/>
</dbReference>
<feature type="domain" description="PAC" evidence="10">
    <location>
        <begin position="363"/>
        <end position="415"/>
    </location>
</feature>
<gene>
    <name evidence="11" type="primary">tmoS_2</name>
    <name evidence="11" type="ORF">ETAA8_67300</name>
</gene>
<keyword evidence="12" id="KW-1185">Reference proteome</keyword>
<evidence type="ECO:0000256" key="2">
    <source>
        <dbReference type="ARBA" id="ARBA00012438"/>
    </source>
</evidence>
<dbReference type="Pfam" id="PF00512">
    <property type="entry name" value="HisKA"/>
    <property type="match status" value="1"/>
</dbReference>
<dbReference type="Pfam" id="PF00072">
    <property type="entry name" value="Response_reg"/>
    <property type="match status" value="1"/>
</dbReference>
<keyword evidence="5 11" id="KW-0418">Kinase</keyword>
<evidence type="ECO:0000256" key="3">
    <source>
        <dbReference type="ARBA" id="ARBA00022553"/>
    </source>
</evidence>
<dbReference type="Pfam" id="PF08448">
    <property type="entry name" value="PAS_4"/>
    <property type="match status" value="2"/>
</dbReference>
<dbReference type="CDD" id="cd00130">
    <property type="entry name" value="PAS"/>
    <property type="match status" value="3"/>
</dbReference>
<dbReference type="SMART" id="SM00091">
    <property type="entry name" value="PAS"/>
    <property type="match status" value="4"/>
</dbReference>
<feature type="domain" description="PAC" evidence="10">
    <location>
        <begin position="99"/>
        <end position="154"/>
    </location>
</feature>
<dbReference type="PANTHER" id="PTHR43547">
    <property type="entry name" value="TWO-COMPONENT HISTIDINE KINASE"/>
    <property type="match status" value="1"/>
</dbReference>
<dbReference type="CDD" id="cd16922">
    <property type="entry name" value="HATPase_EvgS-ArcB-TorS-like"/>
    <property type="match status" value="1"/>
</dbReference>
<dbReference type="PROSITE" id="PS50110">
    <property type="entry name" value="RESPONSE_REGULATORY"/>
    <property type="match status" value="1"/>
</dbReference>
<dbReference type="PRINTS" id="PR00344">
    <property type="entry name" value="BCTRLSENSOR"/>
</dbReference>
<feature type="domain" description="PAS" evidence="9">
    <location>
        <begin position="289"/>
        <end position="359"/>
    </location>
</feature>
<dbReference type="KEGG" id="aagg:ETAA8_67300"/>
<dbReference type="InterPro" id="IPR001789">
    <property type="entry name" value="Sig_transdc_resp-reg_receiver"/>
</dbReference>
<evidence type="ECO:0000256" key="1">
    <source>
        <dbReference type="ARBA" id="ARBA00000085"/>
    </source>
</evidence>
<feature type="domain" description="PAC" evidence="10">
    <location>
        <begin position="651"/>
        <end position="703"/>
    </location>
</feature>
<dbReference type="Pfam" id="PF00989">
    <property type="entry name" value="PAS"/>
    <property type="match status" value="1"/>
</dbReference>